<name>A0A5B7E2B5_PORTR</name>
<sequence length="91" mass="10136">MYDRQCRERAVSHGRVLEVKERRPDSHVCLAGSHTGQQAADGWTRSLYHCWPPLGYLRHGSSINLDLRPLYHPEAATATATAACLASLSTY</sequence>
<organism evidence="1 2">
    <name type="scientific">Portunus trituberculatus</name>
    <name type="common">Swimming crab</name>
    <name type="synonym">Neptunus trituberculatus</name>
    <dbReference type="NCBI Taxonomy" id="210409"/>
    <lineage>
        <taxon>Eukaryota</taxon>
        <taxon>Metazoa</taxon>
        <taxon>Ecdysozoa</taxon>
        <taxon>Arthropoda</taxon>
        <taxon>Crustacea</taxon>
        <taxon>Multicrustacea</taxon>
        <taxon>Malacostraca</taxon>
        <taxon>Eumalacostraca</taxon>
        <taxon>Eucarida</taxon>
        <taxon>Decapoda</taxon>
        <taxon>Pleocyemata</taxon>
        <taxon>Brachyura</taxon>
        <taxon>Eubrachyura</taxon>
        <taxon>Portunoidea</taxon>
        <taxon>Portunidae</taxon>
        <taxon>Portuninae</taxon>
        <taxon>Portunus</taxon>
    </lineage>
</organism>
<reference evidence="1 2" key="1">
    <citation type="submission" date="2019-05" db="EMBL/GenBank/DDBJ databases">
        <title>Another draft genome of Portunus trituberculatus and its Hox gene families provides insights of decapod evolution.</title>
        <authorList>
            <person name="Jeong J.-H."/>
            <person name="Song I."/>
            <person name="Kim S."/>
            <person name="Choi T."/>
            <person name="Kim D."/>
            <person name="Ryu S."/>
            <person name="Kim W."/>
        </authorList>
    </citation>
    <scope>NUCLEOTIDE SEQUENCE [LARGE SCALE GENOMIC DNA]</scope>
    <source>
        <tissue evidence="1">Muscle</tissue>
    </source>
</reference>
<dbReference type="Proteomes" id="UP000324222">
    <property type="component" value="Unassembled WGS sequence"/>
</dbReference>
<proteinExistence type="predicted"/>
<gene>
    <name evidence="1" type="ORF">E2C01_021295</name>
</gene>
<protein>
    <submittedName>
        <fullName evidence="1">Uncharacterized protein</fullName>
    </submittedName>
</protein>
<keyword evidence="2" id="KW-1185">Reference proteome</keyword>
<evidence type="ECO:0000313" key="2">
    <source>
        <dbReference type="Proteomes" id="UP000324222"/>
    </source>
</evidence>
<dbReference type="EMBL" id="VSRR010001855">
    <property type="protein sequence ID" value="MPC28100.1"/>
    <property type="molecule type" value="Genomic_DNA"/>
</dbReference>
<comment type="caution">
    <text evidence="1">The sequence shown here is derived from an EMBL/GenBank/DDBJ whole genome shotgun (WGS) entry which is preliminary data.</text>
</comment>
<evidence type="ECO:0000313" key="1">
    <source>
        <dbReference type="EMBL" id="MPC28100.1"/>
    </source>
</evidence>
<dbReference type="AlphaFoldDB" id="A0A5B7E2B5"/>
<accession>A0A5B7E2B5</accession>